<dbReference type="GO" id="GO:0004518">
    <property type="term" value="F:nuclease activity"/>
    <property type="evidence" value="ECO:0007669"/>
    <property type="project" value="UniProtKB-KW"/>
</dbReference>
<keyword evidence="4" id="KW-0460">Magnesium</keyword>
<dbReference type="InterPro" id="IPR002716">
    <property type="entry name" value="PIN_dom"/>
</dbReference>
<dbReference type="Pfam" id="PF01850">
    <property type="entry name" value="PIN"/>
    <property type="match status" value="1"/>
</dbReference>
<comment type="caution">
    <text evidence="6">The sequence shown here is derived from an EMBL/GenBank/DDBJ whole genome shotgun (WGS) entry which is preliminary data.</text>
</comment>
<evidence type="ECO:0000259" key="5">
    <source>
        <dbReference type="Pfam" id="PF01850"/>
    </source>
</evidence>
<protein>
    <submittedName>
        <fullName evidence="6">PIN domain-containing protein</fullName>
    </submittedName>
</protein>
<evidence type="ECO:0000256" key="1">
    <source>
        <dbReference type="ARBA" id="ARBA00022722"/>
    </source>
</evidence>
<dbReference type="GO" id="GO:0016787">
    <property type="term" value="F:hydrolase activity"/>
    <property type="evidence" value="ECO:0007669"/>
    <property type="project" value="UniProtKB-KW"/>
</dbReference>
<reference evidence="6" key="1">
    <citation type="submission" date="2022-05" db="EMBL/GenBank/DDBJ databases">
        <authorList>
            <person name="Tuo L."/>
        </authorList>
    </citation>
    <scope>NUCLEOTIDE SEQUENCE</scope>
    <source>
        <strain evidence="6">BSK12Z-4</strain>
    </source>
</reference>
<keyword evidence="1" id="KW-0540">Nuclease</keyword>
<evidence type="ECO:0000313" key="6">
    <source>
        <dbReference type="EMBL" id="MCM0619442.1"/>
    </source>
</evidence>
<evidence type="ECO:0000256" key="2">
    <source>
        <dbReference type="ARBA" id="ARBA00022723"/>
    </source>
</evidence>
<evidence type="ECO:0000313" key="7">
    <source>
        <dbReference type="Proteomes" id="UP001139485"/>
    </source>
</evidence>
<evidence type="ECO:0000256" key="4">
    <source>
        <dbReference type="ARBA" id="ARBA00022842"/>
    </source>
</evidence>
<gene>
    <name evidence="6" type="ORF">M8330_03915</name>
</gene>
<name>A0A9X2D5X5_9ACTN</name>
<sequence>MNRPESPTRVYLDACCLISLVKDEPSAAIVERVLESATTGGVTLIASTMLLVEARGRGRKQCSFDPLLEEKLLAELSSPHWTYVELDRLTALKSRELALEWNFSNADAVHLASAIVGEAEVLMTLNTKDFPVGVEIEGVYISKPYVPGGADLFTEEPDDD</sequence>
<evidence type="ECO:0000256" key="3">
    <source>
        <dbReference type="ARBA" id="ARBA00022801"/>
    </source>
</evidence>
<accession>A0A9X2D5X5</accession>
<dbReference type="Gene3D" id="3.40.50.1010">
    <property type="entry name" value="5'-nuclease"/>
    <property type="match status" value="1"/>
</dbReference>
<organism evidence="6 7">
    <name type="scientific">Nocardioides bruguierae</name>
    <dbReference type="NCBI Taxonomy" id="2945102"/>
    <lineage>
        <taxon>Bacteria</taxon>
        <taxon>Bacillati</taxon>
        <taxon>Actinomycetota</taxon>
        <taxon>Actinomycetes</taxon>
        <taxon>Propionibacteriales</taxon>
        <taxon>Nocardioidaceae</taxon>
        <taxon>Nocardioides</taxon>
    </lineage>
</organism>
<dbReference type="SUPFAM" id="SSF88723">
    <property type="entry name" value="PIN domain-like"/>
    <property type="match status" value="1"/>
</dbReference>
<dbReference type="EMBL" id="JAMOIL010000003">
    <property type="protein sequence ID" value="MCM0619442.1"/>
    <property type="molecule type" value="Genomic_DNA"/>
</dbReference>
<proteinExistence type="predicted"/>
<keyword evidence="3" id="KW-0378">Hydrolase</keyword>
<keyword evidence="2" id="KW-0479">Metal-binding</keyword>
<keyword evidence="7" id="KW-1185">Reference proteome</keyword>
<dbReference type="AlphaFoldDB" id="A0A9X2D5X5"/>
<dbReference type="GO" id="GO:0046872">
    <property type="term" value="F:metal ion binding"/>
    <property type="evidence" value="ECO:0007669"/>
    <property type="project" value="UniProtKB-KW"/>
</dbReference>
<feature type="domain" description="PIN" evidence="5">
    <location>
        <begin position="10"/>
        <end position="128"/>
    </location>
</feature>
<dbReference type="RefSeq" id="WP_250826272.1">
    <property type="nucleotide sequence ID" value="NZ_JAMOIL010000003.1"/>
</dbReference>
<dbReference type="Proteomes" id="UP001139485">
    <property type="component" value="Unassembled WGS sequence"/>
</dbReference>
<dbReference type="InterPro" id="IPR029060">
    <property type="entry name" value="PIN-like_dom_sf"/>
</dbReference>